<dbReference type="EMBL" id="FUHU01000003">
    <property type="protein sequence ID" value="SJM46949.1"/>
    <property type="molecule type" value="Genomic_DNA"/>
</dbReference>
<protein>
    <submittedName>
        <fullName evidence="7">Xylulose kinase</fullName>
        <ecNumber evidence="7">2.7.1.17</ecNumber>
    </submittedName>
</protein>
<dbReference type="OrthoDB" id="9782710at2"/>
<dbReference type="InterPro" id="IPR043129">
    <property type="entry name" value="ATPase_NBD"/>
</dbReference>
<evidence type="ECO:0000259" key="5">
    <source>
        <dbReference type="Pfam" id="PF00370"/>
    </source>
</evidence>
<keyword evidence="3 4" id="KW-0418">Kinase</keyword>
<comment type="similarity">
    <text evidence="1 4">Belongs to the FGGY kinase family.</text>
</comment>
<dbReference type="Gene3D" id="3.30.420.40">
    <property type="match status" value="2"/>
</dbReference>
<proteinExistence type="inferred from homology"/>
<dbReference type="GO" id="GO:0004856">
    <property type="term" value="F:D-xylulokinase activity"/>
    <property type="evidence" value="ECO:0007669"/>
    <property type="project" value="UniProtKB-EC"/>
</dbReference>
<organism evidence="7 8">
    <name type="scientific">Agrococcus casei LMG 22410</name>
    <dbReference type="NCBI Taxonomy" id="1255656"/>
    <lineage>
        <taxon>Bacteria</taxon>
        <taxon>Bacillati</taxon>
        <taxon>Actinomycetota</taxon>
        <taxon>Actinomycetes</taxon>
        <taxon>Micrococcales</taxon>
        <taxon>Microbacteriaceae</taxon>
        <taxon>Agrococcus</taxon>
    </lineage>
</organism>
<dbReference type="PROSITE" id="PS00445">
    <property type="entry name" value="FGGY_KINASES_2"/>
    <property type="match status" value="1"/>
</dbReference>
<dbReference type="GeneID" id="303171753"/>
<evidence type="ECO:0000256" key="3">
    <source>
        <dbReference type="ARBA" id="ARBA00022777"/>
    </source>
</evidence>
<dbReference type="EC" id="2.7.1.17" evidence="7"/>
<dbReference type="InterPro" id="IPR018485">
    <property type="entry name" value="FGGY_C"/>
</dbReference>
<evidence type="ECO:0000259" key="6">
    <source>
        <dbReference type="Pfam" id="PF02782"/>
    </source>
</evidence>
<evidence type="ECO:0000256" key="4">
    <source>
        <dbReference type="RuleBase" id="RU003733"/>
    </source>
</evidence>
<dbReference type="Proteomes" id="UP000195787">
    <property type="component" value="Unassembled WGS sequence"/>
</dbReference>
<dbReference type="CDD" id="cd07804">
    <property type="entry name" value="ASKHA_NBD_FGGY_RrXK-like"/>
    <property type="match status" value="1"/>
</dbReference>
<evidence type="ECO:0000313" key="7">
    <source>
        <dbReference type="EMBL" id="SJM46949.1"/>
    </source>
</evidence>
<evidence type="ECO:0000256" key="2">
    <source>
        <dbReference type="ARBA" id="ARBA00022679"/>
    </source>
</evidence>
<dbReference type="InterPro" id="IPR018483">
    <property type="entry name" value="Carb_kinase_FGGY_CS"/>
</dbReference>
<feature type="domain" description="Carbohydrate kinase FGGY N-terminal" evidence="5">
    <location>
        <begin position="13"/>
        <end position="250"/>
    </location>
</feature>
<dbReference type="InterPro" id="IPR018484">
    <property type="entry name" value="FGGY_N"/>
</dbReference>
<dbReference type="PIRSF" id="PIRSF000538">
    <property type="entry name" value="GlpK"/>
    <property type="match status" value="1"/>
</dbReference>
<dbReference type="SUPFAM" id="SSF53067">
    <property type="entry name" value="Actin-like ATPase domain"/>
    <property type="match status" value="2"/>
</dbReference>
<keyword evidence="2 4" id="KW-0808">Transferase</keyword>
<dbReference type="InterPro" id="IPR050406">
    <property type="entry name" value="FGGY_Carb_Kinase"/>
</dbReference>
<dbReference type="RefSeq" id="WP_086990204.1">
    <property type="nucleotide sequence ID" value="NZ_FUHU01000003.1"/>
</dbReference>
<feature type="domain" description="Carbohydrate kinase FGGY C-terminal" evidence="6">
    <location>
        <begin position="266"/>
        <end position="446"/>
    </location>
</feature>
<evidence type="ECO:0000256" key="1">
    <source>
        <dbReference type="ARBA" id="ARBA00009156"/>
    </source>
</evidence>
<name>A0A1R4ETQ1_9MICO</name>
<gene>
    <name evidence="7" type="ORF">CZ674_00835</name>
</gene>
<dbReference type="Pfam" id="PF00370">
    <property type="entry name" value="FGGY_N"/>
    <property type="match status" value="1"/>
</dbReference>
<dbReference type="AlphaFoldDB" id="A0A1R4ETQ1"/>
<keyword evidence="8" id="KW-1185">Reference proteome</keyword>
<dbReference type="PANTHER" id="PTHR43095">
    <property type="entry name" value="SUGAR KINASE"/>
    <property type="match status" value="1"/>
</dbReference>
<evidence type="ECO:0000313" key="8">
    <source>
        <dbReference type="Proteomes" id="UP000195787"/>
    </source>
</evidence>
<sequence>MLKGESAAGTATIGVDVGTSSTKGVLVTTAGEVIASAVREHSVENPRIGHFEQDARIWWSEFVSIASELAAAATEKSVSIAAVGVSGMGPCVLLADDVGAPVRPAILYGVDSRAGDQIDELNGDLGEAAIMTVGATPLTSQAAGPKILWVAQNEPEAYARATRFLMPASYLALKLTGEYVLDHHSASQSWPLYDIEKQTWHDDNWQRIAAGLDQPRLQLPAEQAGVITAEAAAETGLAEGTPVITGTIDAWDEAVSAGATGPGDLMLMYGTTMFLITTADHRVEAPGMWTTRGVEADTYSLAGGMATSGAITNWLRDLTGISDFAELTDQARESGLGARGLLMLPYFAGERTPVQDPDARGVIVGLTLSTTAGDLYRAALEATAFGVRHNVETMRASGAPIDRVVAVGGGTTGGLWTQIVSDVTGLEQVVGTVTLGASFGAAFLAAGLVADAGAAPDIADWNPAQTIVRPNPEAHEQYSELFEQYLALYPATKTTMHMLAERASASEEGAKA</sequence>
<reference evidence="7 8" key="1">
    <citation type="submission" date="2017-02" db="EMBL/GenBank/DDBJ databases">
        <authorList>
            <person name="Peterson S.W."/>
        </authorList>
    </citation>
    <scope>NUCLEOTIDE SEQUENCE [LARGE SCALE GENOMIC DNA]</scope>
    <source>
        <strain evidence="7 8">LMG 22410</strain>
    </source>
</reference>
<accession>A0A1R4ETQ1</accession>
<dbReference type="InterPro" id="IPR000577">
    <property type="entry name" value="Carb_kinase_FGGY"/>
</dbReference>
<dbReference type="Pfam" id="PF02782">
    <property type="entry name" value="FGGY_C"/>
    <property type="match status" value="1"/>
</dbReference>